<gene>
    <name evidence="1" type="ORF">C6N75_10710</name>
</gene>
<protein>
    <submittedName>
        <fullName evidence="1">Uncharacterized protein</fullName>
    </submittedName>
</protein>
<name>A0A2S9PXT7_9ACTN</name>
<proteinExistence type="predicted"/>
<dbReference type="AlphaFoldDB" id="A0A2S9PXT7"/>
<sequence>MHRVLRIASETSGVEELQEDLESILDLVQKNPERRSDFVIEIGVMLDSLVDGVVETVCFLMHELRWAEVEGEIRSRAADPGDDVSNLRLYEAMLDAFSDSWRDRDLYRKYS</sequence>
<comment type="caution">
    <text evidence="1">The sequence shown here is derived from an EMBL/GenBank/DDBJ whole genome shotgun (WGS) entry which is preliminary data.</text>
</comment>
<accession>A0A2S9PXT7</accession>
<dbReference type="Proteomes" id="UP000239322">
    <property type="component" value="Unassembled WGS sequence"/>
</dbReference>
<keyword evidence="2" id="KW-1185">Reference proteome</keyword>
<reference evidence="1 2" key="1">
    <citation type="submission" date="2018-03" db="EMBL/GenBank/DDBJ databases">
        <title>Novel Streptomyces sp. from soil.</title>
        <authorList>
            <person name="Tan G.Y.A."/>
            <person name="Lee Z.Y."/>
        </authorList>
    </citation>
    <scope>NUCLEOTIDE SEQUENCE [LARGE SCALE GENOMIC DNA]</scope>
    <source>
        <strain evidence="1 2">ST5x</strain>
    </source>
</reference>
<evidence type="ECO:0000313" key="1">
    <source>
        <dbReference type="EMBL" id="PRH79231.1"/>
    </source>
</evidence>
<dbReference type="EMBL" id="PVLV01000131">
    <property type="protein sequence ID" value="PRH79231.1"/>
    <property type="molecule type" value="Genomic_DNA"/>
</dbReference>
<organism evidence="1 2">
    <name type="scientific">Streptomyces solincola</name>
    <dbReference type="NCBI Taxonomy" id="2100817"/>
    <lineage>
        <taxon>Bacteria</taxon>
        <taxon>Bacillati</taxon>
        <taxon>Actinomycetota</taxon>
        <taxon>Actinomycetes</taxon>
        <taxon>Kitasatosporales</taxon>
        <taxon>Streptomycetaceae</taxon>
        <taxon>Streptomyces</taxon>
    </lineage>
</organism>
<evidence type="ECO:0000313" key="2">
    <source>
        <dbReference type="Proteomes" id="UP000239322"/>
    </source>
</evidence>